<feature type="transmembrane region" description="Helical" evidence="1">
    <location>
        <begin position="12"/>
        <end position="34"/>
    </location>
</feature>
<dbReference type="Proteomes" id="UP000029692">
    <property type="component" value="Unassembled WGS sequence"/>
</dbReference>
<keyword evidence="3" id="KW-1185">Reference proteome</keyword>
<dbReference type="AlphaFoldDB" id="A0A098QWP1"/>
<comment type="caution">
    <text evidence="2">The sequence shown here is derived from an EMBL/GenBank/DDBJ whole genome shotgun (WGS) entry which is preliminary data.</text>
</comment>
<dbReference type="Pfam" id="PF19851">
    <property type="entry name" value="DUF6326"/>
    <property type="match status" value="1"/>
</dbReference>
<feature type="transmembrane region" description="Helical" evidence="1">
    <location>
        <begin position="46"/>
        <end position="69"/>
    </location>
</feature>
<feature type="transmembrane region" description="Helical" evidence="1">
    <location>
        <begin position="76"/>
        <end position="93"/>
    </location>
</feature>
<keyword evidence="1" id="KW-0812">Transmembrane</keyword>
<evidence type="ECO:0000256" key="1">
    <source>
        <dbReference type="SAM" id="Phobius"/>
    </source>
</evidence>
<keyword evidence="1" id="KW-0472">Membrane</keyword>
<feature type="transmembrane region" description="Helical" evidence="1">
    <location>
        <begin position="99"/>
        <end position="118"/>
    </location>
</feature>
<name>A0A098QWP1_9SPIO</name>
<proteinExistence type="predicted"/>
<gene>
    <name evidence="2" type="ORF">DC28_13085</name>
</gene>
<keyword evidence="1" id="KW-1133">Transmembrane helix</keyword>
<protein>
    <submittedName>
        <fullName evidence="2">Uncharacterized protein</fullName>
    </submittedName>
</protein>
<dbReference type="EMBL" id="JNUP01000071">
    <property type="protein sequence ID" value="KGE70887.1"/>
    <property type="molecule type" value="Genomic_DNA"/>
</dbReference>
<evidence type="ECO:0000313" key="2">
    <source>
        <dbReference type="EMBL" id="KGE70887.1"/>
    </source>
</evidence>
<sequence length="124" mass="13555">MQLQNIRIRLSLLWIVVMLNMIFNDIFSIMVEIVEGSVLQLPGDVQTVMAVAAVLTNIPILMILLSWTLPHRAARIANIAAAIFTIVYVVGGGSLLPHYIIVAVIEVAVLAGIILQAGRWKTPD</sequence>
<accession>A0A098QWP1</accession>
<evidence type="ECO:0000313" key="3">
    <source>
        <dbReference type="Proteomes" id="UP000029692"/>
    </source>
</evidence>
<organism evidence="2 3">
    <name type="scientific">Spirochaeta lutea</name>
    <dbReference type="NCBI Taxonomy" id="1480694"/>
    <lineage>
        <taxon>Bacteria</taxon>
        <taxon>Pseudomonadati</taxon>
        <taxon>Spirochaetota</taxon>
        <taxon>Spirochaetia</taxon>
        <taxon>Spirochaetales</taxon>
        <taxon>Spirochaetaceae</taxon>
        <taxon>Spirochaeta</taxon>
    </lineage>
</organism>
<dbReference type="OrthoDB" id="1551186at2"/>
<dbReference type="InterPro" id="IPR046289">
    <property type="entry name" value="DUF6326"/>
</dbReference>
<dbReference type="RefSeq" id="WP_037549389.1">
    <property type="nucleotide sequence ID" value="NZ_JNUP01000071.1"/>
</dbReference>
<reference evidence="2 3" key="1">
    <citation type="submission" date="2014-05" db="EMBL/GenBank/DDBJ databases">
        <title>De novo Genome Sequence of Spirocheata sp.</title>
        <authorList>
            <person name="Shivani Y."/>
            <person name="Subhash Y."/>
            <person name="Tushar L."/>
            <person name="Sasikala C."/>
            <person name="Ramana C.V."/>
        </authorList>
    </citation>
    <scope>NUCLEOTIDE SEQUENCE [LARGE SCALE GENOMIC DNA]</scope>
    <source>
        <strain evidence="2 3">JC230</strain>
    </source>
</reference>